<dbReference type="Proteomes" id="UP001156215">
    <property type="component" value="Chromosome"/>
</dbReference>
<keyword evidence="2" id="KW-1185">Reference proteome</keyword>
<accession>A0A9E9M146</accession>
<name>A0A9E9M146_9BURK</name>
<gene>
    <name evidence="1" type="ORF">NB640_06340</name>
</gene>
<sequence>MTKEDMVLILGEVVVDFTLPKRGEDGKLRLGGIVHAARGLWAAEQEYSVAAFCPQYLLEEAKRYLTEHGCKEFIWLGNIIGAPNVIVIGDQKEVSHQGYEDLLRECKQVVLCEPPPKLDSYSKAVIFPGKFDIGALLKRFSSNAKFSFDVAYDVNDLSVLHPFLGRIQAIITSTSSPLFNEIAKTSLNELLDEVRALSPEVFLLKENRGGSRLFDLTGDNIEEIPAVLGKTVNSVGVGDVYSAVMVSMSKNGWIEAAWRGAQAATVYSQTTYPDDMKRDLLRNFNLSIDELRGLGGTVLPWPDRQQFSIYLAGPDFSYIEKRELDQAVDSLRYHNFKVRRPILENGELERPTSKFDLFSAYDKDYQLLKECDAVFAIPLGRDPGTLVEVGMAIALNKPVITFDPRNENNNTMIVAGSHVYSTCLDECLNGTFNVLAKLRTASTWKKPFS</sequence>
<dbReference type="KEGG" id="ovb:NB640_06340"/>
<reference evidence="1" key="1">
    <citation type="journal article" date="2022" name="Front. Microbiol.">
        <title>New perspectives on an old grouping: The genomic and phenotypic variability of Oxalobacter formigenes and the implications for calcium oxalate stone prevention.</title>
        <authorList>
            <person name="Chmiel J.A."/>
            <person name="Carr C."/>
            <person name="Stuivenberg G.A."/>
            <person name="Venema R."/>
            <person name="Chanyi R.M."/>
            <person name="Al K.F."/>
            <person name="Giguere D."/>
            <person name="Say H."/>
            <person name="Akouris P.P."/>
            <person name="Dominguez Romero S.A."/>
            <person name="Kwong A."/>
            <person name="Tai V."/>
            <person name="Koval S.F."/>
            <person name="Razvi H."/>
            <person name="Bjazevic J."/>
            <person name="Burton J.P."/>
        </authorList>
    </citation>
    <scope>NUCLEOTIDE SEQUENCE</scope>
    <source>
        <strain evidence="1">WoOx3</strain>
    </source>
</reference>
<dbReference type="Gene3D" id="3.40.1190.20">
    <property type="match status" value="1"/>
</dbReference>
<dbReference type="AlphaFoldDB" id="A0A9E9M146"/>
<evidence type="ECO:0000313" key="1">
    <source>
        <dbReference type="EMBL" id="WAW11244.1"/>
    </source>
</evidence>
<dbReference type="Pfam" id="PF05014">
    <property type="entry name" value="Nuc_deoxyrib_tr"/>
    <property type="match status" value="1"/>
</dbReference>
<dbReference type="GO" id="GO:0003824">
    <property type="term" value="F:catalytic activity"/>
    <property type="evidence" value="ECO:0007669"/>
    <property type="project" value="UniProtKB-ARBA"/>
</dbReference>
<dbReference type="Gene3D" id="3.40.50.450">
    <property type="match status" value="1"/>
</dbReference>
<proteinExistence type="predicted"/>
<dbReference type="InterPro" id="IPR029056">
    <property type="entry name" value="Ribokinase-like"/>
</dbReference>
<dbReference type="EMBL" id="CP098242">
    <property type="protein sequence ID" value="WAW11244.1"/>
    <property type="molecule type" value="Genomic_DNA"/>
</dbReference>
<dbReference type="SUPFAM" id="SSF53613">
    <property type="entry name" value="Ribokinase-like"/>
    <property type="match status" value="1"/>
</dbReference>
<dbReference type="RefSeq" id="WP_269310354.1">
    <property type="nucleotide sequence ID" value="NZ_CP098242.1"/>
</dbReference>
<protein>
    <submittedName>
        <fullName evidence="1">Nucleoside 2-deoxyribosyltransferase</fullName>
    </submittedName>
</protein>
<dbReference type="SUPFAM" id="SSF52309">
    <property type="entry name" value="N-(deoxy)ribosyltransferase-like"/>
    <property type="match status" value="1"/>
</dbReference>
<dbReference type="InterPro" id="IPR007710">
    <property type="entry name" value="Nucleoside_deoxyribTrfase"/>
</dbReference>
<evidence type="ECO:0000313" key="2">
    <source>
        <dbReference type="Proteomes" id="UP001156215"/>
    </source>
</evidence>
<organism evidence="1 2">
    <name type="scientific">Oxalobacter vibrioformis</name>
    <dbReference type="NCBI Taxonomy" id="933080"/>
    <lineage>
        <taxon>Bacteria</taxon>
        <taxon>Pseudomonadati</taxon>
        <taxon>Pseudomonadota</taxon>
        <taxon>Betaproteobacteria</taxon>
        <taxon>Burkholderiales</taxon>
        <taxon>Oxalobacteraceae</taxon>
        <taxon>Oxalobacter</taxon>
    </lineage>
</organism>